<dbReference type="GO" id="GO:0032259">
    <property type="term" value="P:methylation"/>
    <property type="evidence" value="ECO:0007669"/>
    <property type="project" value="UniProtKB-KW"/>
</dbReference>
<evidence type="ECO:0000313" key="3">
    <source>
        <dbReference type="Proteomes" id="UP001056708"/>
    </source>
</evidence>
<dbReference type="RefSeq" id="WP_252662884.1">
    <property type="nucleotide sequence ID" value="NZ_CP098611.1"/>
</dbReference>
<dbReference type="PANTHER" id="PTHR44068:SF11">
    <property type="entry name" value="GERANYL DIPHOSPHATE 2-C-METHYLTRANSFERASE"/>
    <property type="match status" value="1"/>
</dbReference>
<dbReference type="CDD" id="cd02440">
    <property type="entry name" value="AdoMet_MTases"/>
    <property type="match status" value="1"/>
</dbReference>
<dbReference type="Proteomes" id="UP001056708">
    <property type="component" value="Chromosome"/>
</dbReference>
<name>A0ABY5APC3_9CYAN</name>
<feature type="domain" description="Methyltransferase" evidence="1">
    <location>
        <begin position="44"/>
        <end position="184"/>
    </location>
</feature>
<dbReference type="Pfam" id="PF13847">
    <property type="entry name" value="Methyltransf_31"/>
    <property type="match status" value="1"/>
</dbReference>
<dbReference type="SUPFAM" id="SSF53335">
    <property type="entry name" value="S-adenosyl-L-methionine-dependent methyltransferases"/>
    <property type="match status" value="1"/>
</dbReference>
<dbReference type="Gene3D" id="3.40.50.150">
    <property type="entry name" value="Vaccinia Virus protein VP39"/>
    <property type="match status" value="1"/>
</dbReference>
<reference evidence="2" key="1">
    <citation type="submission" date="2022-06" db="EMBL/GenBank/DDBJ databases">
        <title>Genome sequence of Phormidium yuhuli AB48 isolated from an industrial photobioreactor environment.</title>
        <authorList>
            <person name="Qiu Y."/>
            <person name="Noonan A.J.C."/>
            <person name="Dofher K."/>
            <person name="Koch M."/>
            <person name="Kieft B."/>
            <person name="Lin X."/>
            <person name="Ziels R.M."/>
            <person name="Hallam S.J."/>
        </authorList>
    </citation>
    <scope>NUCLEOTIDE SEQUENCE</scope>
    <source>
        <strain evidence="2">AB48</strain>
    </source>
</reference>
<accession>A0ABY5APC3</accession>
<dbReference type="GO" id="GO:0008168">
    <property type="term" value="F:methyltransferase activity"/>
    <property type="evidence" value="ECO:0007669"/>
    <property type="project" value="UniProtKB-KW"/>
</dbReference>
<dbReference type="EMBL" id="CP098611">
    <property type="protein sequence ID" value="USR90860.1"/>
    <property type="molecule type" value="Genomic_DNA"/>
</dbReference>
<dbReference type="InterPro" id="IPR029063">
    <property type="entry name" value="SAM-dependent_MTases_sf"/>
</dbReference>
<sequence length="258" mass="28311">MTSKTFNPKTAPGHQVLAAAGKTILRPGGQAASQRLWTWADFSPGDTVLELASSFGVSAIALAQRFGVNVVGVEQNPESVQRAREAVREAGLGDRIRFLETSIFNLDQLEEQFDGVLAEAILTMQAPAGKAKLFQLIHDRLKPGGVFLSHEMKTTTPEVSEALAASLRVNAQPLTAEAWQELAQEAGLTVQRQESGPMDLLNLPRLIEDEGVVGTVKFASNLILHPELRDRILEMRQVFHQYQSSLGYWLMAAQRQPD</sequence>
<evidence type="ECO:0000313" key="2">
    <source>
        <dbReference type="EMBL" id="USR90860.1"/>
    </source>
</evidence>
<proteinExistence type="predicted"/>
<keyword evidence="2" id="KW-0808">Transferase</keyword>
<evidence type="ECO:0000259" key="1">
    <source>
        <dbReference type="Pfam" id="PF13847"/>
    </source>
</evidence>
<keyword evidence="2" id="KW-0489">Methyltransferase</keyword>
<keyword evidence="3" id="KW-1185">Reference proteome</keyword>
<dbReference type="InterPro" id="IPR025714">
    <property type="entry name" value="Methyltranfer_dom"/>
</dbReference>
<gene>
    <name evidence="2" type="ORF">NEA10_18880</name>
</gene>
<organism evidence="2 3">
    <name type="scientific">Phormidium yuhuli AB48</name>
    <dbReference type="NCBI Taxonomy" id="2940671"/>
    <lineage>
        <taxon>Bacteria</taxon>
        <taxon>Bacillati</taxon>
        <taxon>Cyanobacteriota</taxon>
        <taxon>Cyanophyceae</taxon>
        <taxon>Oscillatoriophycideae</taxon>
        <taxon>Oscillatoriales</taxon>
        <taxon>Oscillatoriaceae</taxon>
        <taxon>Phormidium</taxon>
        <taxon>Phormidium yuhuli</taxon>
    </lineage>
</organism>
<dbReference type="InterPro" id="IPR050447">
    <property type="entry name" value="Erg6_SMT_methyltransf"/>
</dbReference>
<protein>
    <submittedName>
        <fullName evidence="2">Class I SAM-dependent methyltransferase</fullName>
    </submittedName>
</protein>
<dbReference type="PANTHER" id="PTHR44068">
    <property type="entry name" value="ZGC:194242"/>
    <property type="match status" value="1"/>
</dbReference>